<dbReference type="InterPro" id="IPR024078">
    <property type="entry name" value="LmbE-like_dom_sf"/>
</dbReference>
<dbReference type="Gene3D" id="3.40.50.10320">
    <property type="entry name" value="LmbE-like"/>
    <property type="match status" value="1"/>
</dbReference>
<dbReference type="Pfam" id="PF02585">
    <property type="entry name" value="PIG-L"/>
    <property type="match status" value="1"/>
</dbReference>
<evidence type="ECO:0008006" key="3">
    <source>
        <dbReference type="Google" id="ProtNLM"/>
    </source>
</evidence>
<keyword evidence="2" id="KW-1185">Reference proteome</keyword>
<reference evidence="2" key="1">
    <citation type="submission" date="2017-05" db="EMBL/GenBank/DDBJ databases">
        <title>Complete and WGS of Bordetella genogroups.</title>
        <authorList>
            <person name="Spilker T."/>
            <person name="Lipuma J."/>
        </authorList>
    </citation>
    <scope>NUCLEOTIDE SEQUENCE [LARGE SCALE GENOMIC DNA]</scope>
    <source>
        <strain evidence="2">AU16122</strain>
    </source>
</reference>
<dbReference type="AlphaFoldDB" id="A0A261SKF9"/>
<organism evidence="1 2">
    <name type="scientific">Bordetella genomosp. 10</name>
    <dbReference type="NCBI Taxonomy" id="1416804"/>
    <lineage>
        <taxon>Bacteria</taxon>
        <taxon>Pseudomonadati</taxon>
        <taxon>Pseudomonadota</taxon>
        <taxon>Betaproteobacteria</taxon>
        <taxon>Burkholderiales</taxon>
        <taxon>Alcaligenaceae</taxon>
        <taxon>Bordetella</taxon>
    </lineage>
</organism>
<dbReference type="Proteomes" id="UP000216020">
    <property type="component" value="Unassembled WGS sequence"/>
</dbReference>
<evidence type="ECO:0000313" key="2">
    <source>
        <dbReference type="Proteomes" id="UP000216020"/>
    </source>
</evidence>
<dbReference type="EMBL" id="NEVM01000001">
    <property type="protein sequence ID" value="OZI37655.1"/>
    <property type="molecule type" value="Genomic_DNA"/>
</dbReference>
<dbReference type="SUPFAM" id="SSF102588">
    <property type="entry name" value="LmbE-like"/>
    <property type="match status" value="1"/>
</dbReference>
<comment type="caution">
    <text evidence="1">The sequence shown here is derived from an EMBL/GenBank/DDBJ whole genome shotgun (WGS) entry which is preliminary data.</text>
</comment>
<gene>
    <name evidence="1" type="ORF">CAL29_04475</name>
</gene>
<dbReference type="InterPro" id="IPR003737">
    <property type="entry name" value="GlcNAc_PI_deacetylase-related"/>
</dbReference>
<evidence type="ECO:0000313" key="1">
    <source>
        <dbReference type="EMBL" id="OZI37655.1"/>
    </source>
</evidence>
<name>A0A261SKF9_9BORD</name>
<sequence>MVAPTPSLEAAVMRAMFDAGRLLVISPHLDDGALGCGLLLTAAARARVVTVYTAMPAAAPAATKWDRDCGFADSRDAMRARLDEDARAMAVLGAEAGHLEFLDSQYGPLPSRERLAKALAGEIDAYAPDVVAMPLGLHHCDHERVREAALLVLPQRRRLLWVGYEDEFYRYRAGVLQRVLGQLARRRVRATPIECAGQGDPERKRLAVAAYASQLRAVGLHTPDAAVDAGERYWWLDAAGGG</sequence>
<accession>A0A261SKF9</accession>
<protein>
    <recommendedName>
        <fullName evidence="3">PIG-L family deacetylase</fullName>
    </recommendedName>
</protein>
<proteinExistence type="predicted"/>
<dbReference type="OrthoDB" id="116799at2"/>